<sequence>MAPPRKDWKCRACGLDQTELQLERSLKGPHQALCRGKGADGLPLGFYDKCMDRSCKDHTKVFKSLDALRKHYDRNHSIKLYEYTGLHHLRTKLQPDNVPTTDMNANFGAFYSQTTTATRTTTTTSSNTTSTTPTTSHLISRYLQDLATLDVTFPVQAAAKLPDLLSIYRTEFSDYFGGAFPLTFHSYVSDVTPYRIIAAILDLIRMCLAGEGNAVSLSKKQRETCAFAVLDGLYSGSFGLLVSKL</sequence>
<accession>A0A423V8G7</accession>
<proteinExistence type="predicted"/>
<dbReference type="OrthoDB" id="406765at2759"/>
<dbReference type="EMBL" id="LKEA01000108">
    <property type="protein sequence ID" value="ROV87058.1"/>
    <property type="molecule type" value="Genomic_DNA"/>
</dbReference>
<protein>
    <submittedName>
        <fullName evidence="1">Uncharacterized protein</fullName>
    </submittedName>
</protein>
<dbReference type="Proteomes" id="UP000283895">
    <property type="component" value="Unassembled WGS sequence"/>
</dbReference>
<organism evidence="1 2">
    <name type="scientific">Cytospora schulzeri</name>
    <dbReference type="NCBI Taxonomy" id="448051"/>
    <lineage>
        <taxon>Eukaryota</taxon>
        <taxon>Fungi</taxon>
        <taxon>Dikarya</taxon>
        <taxon>Ascomycota</taxon>
        <taxon>Pezizomycotina</taxon>
        <taxon>Sordariomycetes</taxon>
        <taxon>Sordariomycetidae</taxon>
        <taxon>Diaporthales</taxon>
        <taxon>Cytosporaceae</taxon>
        <taxon>Cytospora</taxon>
    </lineage>
</organism>
<evidence type="ECO:0000313" key="2">
    <source>
        <dbReference type="Proteomes" id="UP000283895"/>
    </source>
</evidence>
<reference evidence="1 2" key="1">
    <citation type="submission" date="2015-09" db="EMBL/GenBank/DDBJ databases">
        <title>Host preference determinants of Valsa canker pathogens revealed by comparative genomics.</title>
        <authorList>
            <person name="Yin Z."/>
            <person name="Huang L."/>
        </authorList>
    </citation>
    <scope>NUCLEOTIDE SEQUENCE [LARGE SCALE GENOMIC DNA]</scope>
    <source>
        <strain evidence="1 2">03-1</strain>
    </source>
</reference>
<gene>
    <name evidence="1" type="ORF">VMCG_10962</name>
</gene>
<keyword evidence="2" id="KW-1185">Reference proteome</keyword>
<evidence type="ECO:0000313" key="1">
    <source>
        <dbReference type="EMBL" id="ROV87058.1"/>
    </source>
</evidence>
<name>A0A423V8G7_9PEZI</name>
<comment type="caution">
    <text evidence="1">The sequence shown here is derived from an EMBL/GenBank/DDBJ whole genome shotgun (WGS) entry which is preliminary data.</text>
</comment>
<dbReference type="AlphaFoldDB" id="A0A423V8G7"/>